<dbReference type="InterPro" id="IPR035969">
    <property type="entry name" value="Rab-GAP_TBC_sf"/>
</dbReference>
<evidence type="ECO:0000313" key="1">
    <source>
        <dbReference type="EMBL" id="CBY41010.1"/>
    </source>
</evidence>
<dbReference type="Proteomes" id="UP000011014">
    <property type="component" value="Unassembled WGS sequence"/>
</dbReference>
<accession>E4YZY2</accession>
<dbReference type="SUPFAM" id="SSF47923">
    <property type="entry name" value="Ypt/Rab-GAP domain of gyp1p"/>
    <property type="match status" value="1"/>
</dbReference>
<organism evidence="1">
    <name type="scientific">Oikopleura dioica</name>
    <name type="common">Tunicate</name>
    <dbReference type="NCBI Taxonomy" id="34765"/>
    <lineage>
        <taxon>Eukaryota</taxon>
        <taxon>Metazoa</taxon>
        <taxon>Chordata</taxon>
        <taxon>Tunicata</taxon>
        <taxon>Appendicularia</taxon>
        <taxon>Copelata</taxon>
        <taxon>Oikopleuridae</taxon>
        <taxon>Oikopleura</taxon>
    </lineage>
</organism>
<reference evidence="1" key="1">
    <citation type="journal article" date="2010" name="Science">
        <title>Plasticity of animal genome architecture unmasked by rapid evolution of a pelagic tunicate.</title>
        <authorList>
            <person name="Denoeud F."/>
            <person name="Henriet S."/>
            <person name="Mungpakdee S."/>
            <person name="Aury J.M."/>
            <person name="Da Silva C."/>
            <person name="Brinkmann H."/>
            <person name="Mikhaleva J."/>
            <person name="Olsen L.C."/>
            <person name="Jubin C."/>
            <person name="Canestro C."/>
            <person name="Bouquet J.M."/>
            <person name="Danks G."/>
            <person name="Poulain J."/>
            <person name="Campsteijn C."/>
            <person name="Adamski M."/>
            <person name="Cross I."/>
            <person name="Yadetie F."/>
            <person name="Muffato M."/>
            <person name="Louis A."/>
            <person name="Butcher S."/>
            <person name="Tsagkogeorga G."/>
            <person name="Konrad A."/>
            <person name="Singh S."/>
            <person name="Jensen M.F."/>
            <person name="Cong E.H."/>
            <person name="Eikeseth-Otteraa H."/>
            <person name="Noel B."/>
            <person name="Anthouard V."/>
            <person name="Porcel B.M."/>
            <person name="Kachouri-Lafond R."/>
            <person name="Nishino A."/>
            <person name="Ugolini M."/>
            <person name="Chourrout P."/>
            <person name="Nishida H."/>
            <person name="Aasland R."/>
            <person name="Huzurbazar S."/>
            <person name="Westhof E."/>
            <person name="Delsuc F."/>
            <person name="Lehrach H."/>
            <person name="Reinhardt R."/>
            <person name="Weissenbach J."/>
            <person name="Roy S.W."/>
            <person name="Artiguenave F."/>
            <person name="Postlethwait J.H."/>
            <person name="Manak J.R."/>
            <person name="Thompson E.M."/>
            <person name="Jaillon O."/>
            <person name="Du Pasquier L."/>
            <person name="Boudinot P."/>
            <person name="Liberles D.A."/>
            <person name="Volff J.N."/>
            <person name="Philippe H."/>
            <person name="Lenhard B."/>
            <person name="Roest Crollius H."/>
            <person name="Wincker P."/>
            <person name="Chourrout D."/>
        </authorList>
    </citation>
    <scope>NUCLEOTIDE SEQUENCE [LARGE SCALE GENOMIC DNA]</scope>
</reference>
<gene>
    <name evidence="1" type="ORF">GSOID_T00023055001</name>
</gene>
<dbReference type="AlphaFoldDB" id="E4YZY2"/>
<sequence length="156" mass="18682">MNRQGPEWERRETARIFNKYKTGVPDPEDEEELISIDGKVPDQFGFYETQLYKQYEEKLLNSNKRTIKRREKKWKKMLNQYQKNLKKKLPDRVFKGVPNSVRRAFWDAALNPIAVKQHYNEQGAQFKFLYASKKDDVEVVRQIDLDLGLKSVEILW</sequence>
<protein>
    <recommendedName>
        <fullName evidence="2">Rab-GAP TBC domain-containing protein</fullName>
    </recommendedName>
</protein>
<name>E4YZY2_OIKDI</name>
<dbReference type="EMBL" id="FN656223">
    <property type="protein sequence ID" value="CBY41010.1"/>
    <property type="molecule type" value="Genomic_DNA"/>
</dbReference>
<proteinExistence type="predicted"/>
<evidence type="ECO:0008006" key="2">
    <source>
        <dbReference type="Google" id="ProtNLM"/>
    </source>
</evidence>